<protein>
    <recommendedName>
        <fullName evidence="2">THIF-type NAD/FAD binding fold domain-containing protein</fullName>
    </recommendedName>
</protein>
<dbReference type="GO" id="GO:0008641">
    <property type="term" value="F:ubiquitin-like modifier activating enzyme activity"/>
    <property type="evidence" value="ECO:0007669"/>
    <property type="project" value="InterPro"/>
</dbReference>
<dbReference type="GO" id="GO:0004792">
    <property type="term" value="F:thiosulfate-cyanide sulfurtransferase activity"/>
    <property type="evidence" value="ECO:0007669"/>
    <property type="project" value="TreeGrafter"/>
</dbReference>
<evidence type="ECO:0000313" key="4">
    <source>
        <dbReference type="Proteomes" id="UP000617734"/>
    </source>
</evidence>
<gene>
    <name evidence="3" type="ORF">GCM10018781_15450</name>
</gene>
<organism evidence="3 4">
    <name type="scientific">Kitasatospora indigofera</name>
    <dbReference type="NCBI Taxonomy" id="67307"/>
    <lineage>
        <taxon>Bacteria</taxon>
        <taxon>Bacillati</taxon>
        <taxon>Actinomycetota</taxon>
        <taxon>Actinomycetes</taxon>
        <taxon>Kitasatosporales</taxon>
        <taxon>Streptomycetaceae</taxon>
        <taxon>Kitasatospora</taxon>
    </lineage>
</organism>
<dbReference type="SUPFAM" id="SSF69572">
    <property type="entry name" value="Activating enzymes of the ubiquitin-like proteins"/>
    <property type="match status" value="1"/>
</dbReference>
<dbReference type="Proteomes" id="UP000617734">
    <property type="component" value="Unassembled WGS sequence"/>
</dbReference>
<dbReference type="GO" id="GO:0016779">
    <property type="term" value="F:nucleotidyltransferase activity"/>
    <property type="evidence" value="ECO:0007669"/>
    <property type="project" value="TreeGrafter"/>
</dbReference>
<dbReference type="InterPro" id="IPR000594">
    <property type="entry name" value="ThiF_NAD_FAD-bd"/>
</dbReference>
<reference evidence="3" key="1">
    <citation type="journal article" date="2014" name="Int. J. Syst. Evol. Microbiol.">
        <title>Complete genome sequence of Corynebacterium casei LMG S-19264T (=DSM 44701T), isolated from a smear-ripened cheese.</title>
        <authorList>
            <consortium name="US DOE Joint Genome Institute (JGI-PGF)"/>
            <person name="Walter F."/>
            <person name="Albersmeier A."/>
            <person name="Kalinowski J."/>
            <person name="Ruckert C."/>
        </authorList>
    </citation>
    <scope>NUCLEOTIDE SEQUENCE</scope>
    <source>
        <strain evidence="3">JCM 4646</strain>
    </source>
</reference>
<name>A0A919KLW3_9ACTN</name>
<sequence>MPEVTPMRRPKIKPEHTAYRTTAGNVRIGGLVHGIGAEIEDPAGWVWTLTTLTDGTRPPDRIAQAVTARHPAVGSAQVADALARLTEAGFLEEADAPPPPALGPRERERYSRGVGLLRWMDSTPRSSSWDVQLLLREAAVLVVGLGGTGGTLALALAASGVGRLHCVDFDTVDLSNLNRQILFTEADLGRPKAGAAAARLRAANTDITVTAENRRITGPADLTALLGAGPARYGLLALCADRPAGIRRWANQACLATGVPWVDGGYHGPLATAALYRPGDGACWECLHTAERADRDLGLAPGADTPGLPASPWNPVNAVTAGLSGSLMAHAALSLLTGVPRPVPGRRFGINLMLPGEPVLEEAPRRPDCPACGDHPGPGR</sequence>
<evidence type="ECO:0000259" key="2">
    <source>
        <dbReference type="Pfam" id="PF00899"/>
    </source>
</evidence>
<dbReference type="Pfam" id="PF00899">
    <property type="entry name" value="ThiF"/>
    <property type="match status" value="1"/>
</dbReference>
<evidence type="ECO:0000313" key="3">
    <source>
        <dbReference type="EMBL" id="GHH64393.1"/>
    </source>
</evidence>
<proteinExistence type="predicted"/>
<comment type="caution">
    <text evidence="3">The sequence shown here is derived from an EMBL/GenBank/DDBJ whole genome shotgun (WGS) entry which is preliminary data.</text>
</comment>
<feature type="region of interest" description="Disordered" evidence="1">
    <location>
        <begin position="360"/>
        <end position="380"/>
    </location>
</feature>
<dbReference type="Gene3D" id="3.90.930.60">
    <property type="match status" value="1"/>
</dbReference>
<dbReference type="Gene3D" id="3.40.50.720">
    <property type="entry name" value="NAD(P)-binding Rossmann-like Domain"/>
    <property type="match status" value="1"/>
</dbReference>
<accession>A0A919KLW3</accession>
<dbReference type="GO" id="GO:0005737">
    <property type="term" value="C:cytoplasm"/>
    <property type="evidence" value="ECO:0007669"/>
    <property type="project" value="TreeGrafter"/>
</dbReference>
<dbReference type="PANTHER" id="PTHR10953">
    <property type="entry name" value="UBIQUITIN-ACTIVATING ENZYME E1"/>
    <property type="match status" value="1"/>
</dbReference>
<keyword evidence="4" id="KW-1185">Reference proteome</keyword>
<feature type="domain" description="THIF-type NAD/FAD binding fold" evidence="2">
    <location>
        <begin position="131"/>
        <end position="371"/>
    </location>
</feature>
<dbReference type="PANTHER" id="PTHR10953:SF102">
    <property type="entry name" value="ADENYLYLTRANSFERASE AND SULFURTRANSFERASE MOCS3"/>
    <property type="match status" value="1"/>
</dbReference>
<dbReference type="InterPro" id="IPR035985">
    <property type="entry name" value="Ubiquitin-activating_enz"/>
</dbReference>
<dbReference type="EMBL" id="BNBO01000005">
    <property type="protein sequence ID" value="GHH64393.1"/>
    <property type="molecule type" value="Genomic_DNA"/>
</dbReference>
<dbReference type="InterPro" id="IPR045886">
    <property type="entry name" value="ThiF/MoeB/HesA"/>
</dbReference>
<evidence type="ECO:0000256" key="1">
    <source>
        <dbReference type="SAM" id="MobiDB-lite"/>
    </source>
</evidence>
<dbReference type="AlphaFoldDB" id="A0A919KLW3"/>
<reference evidence="3" key="2">
    <citation type="submission" date="2020-09" db="EMBL/GenBank/DDBJ databases">
        <authorList>
            <person name="Sun Q."/>
            <person name="Ohkuma M."/>
        </authorList>
    </citation>
    <scope>NUCLEOTIDE SEQUENCE</scope>
    <source>
        <strain evidence="3">JCM 4646</strain>
    </source>
</reference>